<dbReference type="OrthoDB" id="9812700at2"/>
<evidence type="ECO:0000313" key="1">
    <source>
        <dbReference type="EMBL" id="EEG78066.1"/>
    </source>
</evidence>
<dbReference type="EMBL" id="ACJM01000004">
    <property type="protein sequence ID" value="EEG78066.1"/>
    <property type="molecule type" value="Genomic_DNA"/>
</dbReference>
<dbReference type="RefSeq" id="WP_008515348.1">
    <property type="nucleotide sequence ID" value="NZ_ACJM01000004.1"/>
</dbReference>
<gene>
    <name evidence="1" type="ORF">DealDRAFT_0943</name>
</gene>
<accession>C0GEN4</accession>
<keyword evidence="2" id="KW-1185">Reference proteome</keyword>
<protein>
    <recommendedName>
        <fullName evidence="3">DUF4912 domain-containing protein</fullName>
    </recommendedName>
</protein>
<evidence type="ECO:0008006" key="3">
    <source>
        <dbReference type="Google" id="ProtNLM"/>
    </source>
</evidence>
<dbReference type="InterPro" id="IPR032585">
    <property type="entry name" value="DUF4912"/>
</dbReference>
<dbReference type="eggNOG" id="COG3330">
    <property type="taxonomic scope" value="Bacteria"/>
</dbReference>
<evidence type="ECO:0000313" key="2">
    <source>
        <dbReference type="Proteomes" id="UP000006443"/>
    </source>
</evidence>
<organism evidence="1 2">
    <name type="scientific">Dethiobacter alkaliphilus AHT 1</name>
    <dbReference type="NCBI Taxonomy" id="555088"/>
    <lineage>
        <taxon>Bacteria</taxon>
        <taxon>Bacillati</taxon>
        <taxon>Bacillota</taxon>
        <taxon>Dethiobacteria</taxon>
        <taxon>Dethiobacterales</taxon>
        <taxon>Dethiobacteraceae</taxon>
        <taxon>Dethiobacter</taxon>
    </lineage>
</organism>
<dbReference type="AlphaFoldDB" id="C0GEN4"/>
<sequence length="171" mass="20073">MHAPDRHELNAGWTLPEAYGIDRLVLLPKNPHTLFVYWEITPGLNQKMQDQHGHSWGKGTLIIRLHDLDMRTNQDMEINHDADNWYISVDAADRTYYVELGRMLPDGRFISMLTSNTVRTPRDSISAVIDPRWRMFAFWQERYHRQIPNLSSFALFSREGQLDAEEAKYVD</sequence>
<dbReference type="Proteomes" id="UP000006443">
    <property type="component" value="Unassembled WGS sequence"/>
</dbReference>
<proteinExistence type="predicted"/>
<dbReference type="Pfam" id="PF16258">
    <property type="entry name" value="DUF4912"/>
    <property type="match status" value="1"/>
</dbReference>
<dbReference type="STRING" id="555088.DealDRAFT_0943"/>
<name>C0GEN4_DETAL</name>
<comment type="caution">
    <text evidence="1">The sequence shown here is derived from an EMBL/GenBank/DDBJ whole genome shotgun (WGS) entry which is preliminary data.</text>
</comment>
<reference evidence="1 2" key="1">
    <citation type="submission" date="2009-02" db="EMBL/GenBank/DDBJ databases">
        <title>Sequencing of the draft genome and assembly of Dethiobacter alkaliphilus AHT 1.</title>
        <authorList>
            <consortium name="US DOE Joint Genome Institute (JGI-PGF)"/>
            <person name="Lucas S."/>
            <person name="Copeland A."/>
            <person name="Lapidus A."/>
            <person name="Glavina del Rio T."/>
            <person name="Dalin E."/>
            <person name="Tice H."/>
            <person name="Bruce D."/>
            <person name="Goodwin L."/>
            <person name="Pitluck S."/>
            <person name="Larimer F."/>
            <person name="Land M.L."/>
            <person name="Hauser L."/>
            <person name="Muyzer G."/>
        </authorList>
    </citation>
    <scope>NUCLEOTIDE SEQUENCE [LARGE SCALE GENOMIC DNA]</scope>
    <source>
        <strain evidence="1 2">AHT 1</strain>
    </source>
</reference>